<dbReference type="GO" id="GO:0005164">
    <property type="term" value="F:tumor necrosis factor receptor binding"/>
    <property type="evidence" value="ECO:0007669"/>
    <property type="project" value="InterPro"/>
</dbReference>
<evidence type="ECO:0000256" key="1">
    <source>
        <dbReference type="ARBA" id="ARBA00004613"/>
    </source>
</evidence>
<sequence length="275" mass="30394">MKPAGYPMLTTKGVPAASYENKLFSAAFLIVLTTISSSLAALSLYHVIIMKAELARFRQELKSYSTPTAISHAPFLPLREGEVNQGSTDPLPLKSSQGSEVSSDQADGSSENGQTVKVRAPRFAPAAEGEVMHACLQLIADKRSVQQKGTTSTVPWILSFKRGAALEERQNNILVKETGYFFIYGQVWYQDTRFAMGHLIQRRKAHVVGDDPSLVTLFRCIQNMPKYQPNNSCYTADSDHEVKVMLGYSGTLMAAVASINFCFWFNHRIGSNSEQ</sequence>
<comment type="subcellular location">
    <subcellularLocation>
        <location evidence="1">Secreted</location>
    </subcellularLocation>
</comment>
<feature type="region of interest" description="Disordered" evidence="7">
    <location>
        <begin position="84"/>
        <end position="115"/>
    </location>
</feature>
<comment type="similarity">
    <text evidence="2">Belongs to the tumor necrosis factor family.</text>
</comment>
<dbReference type="GO" id="GO:0006955">
    <property type="term" value="P:immune response"/>
    <property type="evidence" value="ECO:0007669"/>
    <property type="project" value="InterPro"/>
</dbReference>
<name>A0AAV7NTV9_PLEWA</name>
<dbReference type="Gene3D" id="2.60.120.40">
    <property type="match status" value="1"/>
</dbReference>
<dbReference type="Proteomes" id="UP001066276">
    <property type="component" value="Chromosome 8"/>
</dbReference>
<keyword evidence="4" id="KW-0964">Secreted</keyword>
<comment type="caution">
    <text evidence="10">The sequence shown here is derived from an EMBL/GenBank/DDBJ whole genome shotgun (WGS) entry which is preliminary data.</text>
</comment>
<evidence type="ECO:0000259" key="9">
    <source>
        <dbReference type="PROSITE" id="PS50049"/>
    </source>
</evidence>
<dbReference type="PROSITE" id="PS50049">
    <property type="entry name" value="THD_2"/>
    <property type="match status" value="1"/>
</dbReference>
<reference evidence="10" key="1">
    <citation type="journal article" date="2022" name="bioRxiv">
        <title>Sequencing and chromosome-scale assembly of the giantPleurodeles waltlgenome.</title>
        <authorList>
            <person name="Brown T."/>
            <person name="Elewa A."/>
            <person name="Iarovenko S."/>
            <person name="Subramanian E."/>
            <person name="Araus A.J."/>
            <person name="Petzold A."/>
            <person name="Susuki M."/>
            <person name="Suzuki K.-i.T."/>
            <person name="Hayashi T."/>
            <person name="Toyoda A."/>
            <person name="Oliveira C."/>
            <person name="Osipova E."/>
            <person name="Leigh N.D."/>
            <person name="Simon A."/>
            <person name="Yun M.H."/>
        </authorList>
    </citation>
    <scope>NUCLEOTIDE SEQUENCE</scope>
    <source>
        <strain evidence="10">20211129_DDA</strain>
        <tissue evidence="10">Liver</tissue>
    </source>
</reference>
<evidence type="ECO:0000256" key="7">
    <source>
        <dbReference type="SAM" id="MobiDB-lite"/>
    </source>
</evidence>
<dbReference type="InterPro" id="IPR006052">
    <property type="entry name" value="TNF_dom"/>
</dbReference>
<dbReference type="GO" id="GO:0030890">
    <property type="term" value="P:positive regulation of B cell proliferation"/>
    <property type="evidence" value="ECO:0007669"/>
    <property type="project" value="TreeGrafter"/>
</dbReference>
<keyword evidence="8" id="KW-1133">Transmembrane helix</keyword>
<keyword evidence="6" id="KW-0325">Glycoprotein</keyword>
<feature type="transmembrane region" description="Helical" evidence="8">
    <location>
        <begin position="23"/>
        <end position="48"/>
    </location>
</feature>
<organism evidence="10 11">
    <name type="scientific">Pleurodeles waltl</name>
    <name type="common">Iberian ribbed newt</name>
    <dbReference type="NCBI Taxonomy" id="8319"/>
    <lineage>
        <taxon>Eukaryota</taxon>
        <taxon>Metazoa</taxon>
        <taxon>Chordata</taxon>
        <taxon>Craniata</taxon>
        <taxon>Vertebrata</taxon>
        <taxon>Euteleostomi</taxon>
        <taxon>Amphibia</taxon>
        <taxon>Batrachia</taxon>
        <taxon>Caudata</taxon>
        <taxon>Salamandroidea</taxon>
        <taxon>Salamandridae</taxon>
        <taxon>Pleurodelinae</taxon>
        <taxon>Pleurodeles</taxon>
    </lineage>
</organism>
<dbReference type="InterPro" id="IPR008983">
    <property type="entry name" value="Tumour_necrosis_fac-like_dom"/>
</dbReference>
<evidence type="ECO:0000256" key="3">
    <source>
        <dbReference type="ARBA" id="ARBA00022514"/>
    </source>
</evidence>
<accession>A0AAV7NTV9</accession>
<evidence type="ECO:0000256" key="5">
    <source>
        <dbReference type="ARBA" id="ARBA00023157"/>
    </source>
</evidence>
<gene>
    <name evidence="10" type="ORF">NDU88_007058</name>
</gene>
<dbReference type="GO" id="GO:0005125">
    <property type="term" value="F:cytokine activity"/>
    <property type="evidence" value="ECO:0007669"/>
    <property type="project" value="UniProtKB-KW"/>
</dbReference>
<evidence type="ECO:0000256" key="6">
    <source>
        <dbReference type="ARBA" id="ARBA00023180"/>
    </source>
</evidence>
<dbReference type="AlphaFoldDB" id="A0AAV7NTV9"/>
<proteinExistence type="inferred from homology"/>
<dbReference type="EMBL" id="JANPWB010000012">
    <property type="protein sequence ID" value="KAJ1118871.1"/>
    <property type="molecule type" value="Genomic_DNA"/>
</dbReference>
<evidence type="ECO:0000256" key="8">
    <source>
        <dbReference type="SAM" id="Phobius"/>
    </source>
</evidence>
<evidence type="ECO:0000256" key="4">
    <source>
        <dbReference type="ARBA" id="ARBA00022525"/>
    </source>
</evidence>
<keyword evidence="3" id="KW-0202">Cytokine</keyword>
<dbReference type="InterPro" id="IPR051748">
    <property type="entry name" value="TNF_Ligand_Superfamily"/>
</dbReference>
<dbReference type="PANTHER" id="PTHR15151:SF2">
    <property type="entry name" value="TUMOR NECROSIS FACTOR LIGAND SUPERFAMILY MEMBER 13B"/>
    <property type="match status" value="1"/>
</dbReference>
<protein>
    <recommendedName>
        <fullName evidence="9">THD domain-containing protein</fullName>
    </recommendedName>
</protein>
<dbReference type="SUPFAM" id="SSF49842">
    <property type="entry name" value="TNF-like"/>
    <property type="match status" value="1"/>
</dbReference>
<keyword evidence="5" id="KW-1015">Disulfide bond</keyword>
<evidence type="ECO:0000313" key="10">
    <source>
        <dbReference type="EMBL" id="KAJ1118871.1"/>
    </source>
</evidence>
<dbReference type="GO" id="GO:0005615">
    <property type="term" value="C:extracellular space"/>
    <property type="evidence" value="ECO:0007669"/>
    <property type="project" value="UniProtKB-KW"/>
</dbReference>
<dbReference type="GO" id="GO:0016020">
    <property type="term" value="C:membrane"/>
    <property type="evidence" value="ECO:0007669"/>
    <property type="project" value="InterPro"/>
</dbReference>
<keyword evidence="11" id="KW-1185">Reference proteome</keyword>
<dbReference type="PANTHER" id="PTHR15151">
    <property type="entry name" value="PROTEIN EIGER"/>
    <property type="match status" value="1"/>
</dbReference>
<keyword evidence="8" id="KW-0812">Transmembrane</keyword>
<evidence type="ECO:0000256" key="2">
    <source>
        <dbReference type="ARBA" id="ARBA00008670"/>
    </source>
</evidence>
<evidence type="ECO:0000313" key="11">
    <source>
        <dbReference type="Proteomes" id="UP001066276"/>
    </source>
</evidence>
<keyword evidence="8" id="KW-0472">Membrane</keyword>
<feature type="domain" description="THD" evidence="9">
    <location>
        <begin position="134"/>
        <end position="275"/>
    </location>
</feature>